<feature type="signal peptide" evidence="1">
    <location>
        <begin position="1"/>
        <end position="19"/>
    </location>
</feature>
<dbReference type="EMBL" id="BFEA01000002">
    <property type="protein sequence ID" value="GBG58945.1"/>
    <property type="molecule type" value="Genomic_DNA"/>
</dbReference>
<gene>
    <name evidence="2" type="ORF">CBR_g24296</name>
</gene>
<dbReference type="Gramene" id="GBG58945">
    <property type="protein sequence ID" value="GBG58945"/>
    <property type="gene ID" value="CBR_g24296"/>
</dbReference>
<sequence length="289" mass="32648">MSLLMAFFLSKDTVVTANAAPTSSGNREPLDNLITQWESAAEAEFAYLHLSQLEVLRRIKLGRLNVNPTAAVAYASHFVIRTFHWEKQASLDMMLQTQLRPLNLTKQQKITARRFAIRVALPIVRNRIGNDILEYQDRQPAPANGPPGVYQSTPGQLFFLNGLSGGAPPLIADKPEAYRSAIPGPPPVPSPEYNRDLREVREYGALFGSRRNQEQDQVLNFAQSLDVNTYTRMWAIVAKQILPHNISLYDTAYVFAAMAIVQQDGIASVFDNKWYHFFWRPVTAIRYVI</sequence>
<dbReference type="AlphaFoldDB" id="A0A388JMG9"/>
<dbReference type="Gene3D" id="1.10.606.20">
    <property type="match status" value="1"/>
</dbReference>
<accession>A0A388JMG9</accession>
<comment type="caution">
    <text evidence="2">The sequence shown here is derived from an EMBL/GenBank/DDBJ whole genome shotgun (WGS) entry which is preliminary data.</text>
</comment>
<evidence type="ECO:0000313" key="3">
    <source>
        <dbReference type="Proteomes" id="UP000265515"/>
    </source>
</evidence>
<dbReference type="OrthoDB" id="1876163at2759"/>
<dbReference type="PANTHER" id="PTHR34599:SF1">
    <property type="entry name" value="PHOSPHATIDIC ACID PHOSPHATASE TYPE 2_HALOPEROXIDASE DOMAIN-CONTAINING PROTEIN"/>
    <property type="match status" value="1"/>
</dbReference>
<protein>
    <submittedName>
        <fullName evidence="2">Uncharacterized protein</fullName>
    </submittedName>
</protein>
<name>A0A388JMG9_CHABU</name>
<keyword evidence="3" id="KW-1185">Reference proteome</keyword>
<dbReference type="PANTHER" id="PTHR34599">
    <property type="entry name" value="PEROXIDASE-RELATED"/>
    <property type="match status" value="1"/>
</dbReference>
<reference evidence="2 3" key="1">
    <citation type="journal article" date="2018" name="Cell">
        <title>The Chara Genome: Secondary Complexity and Implications for Plant Terrestrialization.</title>
        <authorList>
            <person name="Nishiyama T."/>
            <person name="Sakayama H."/>
            <person name="Vries J.D."/>
            <person name="Buschmann H."/>
            <person name="Saint-Marcoux D."/>
            <person name="Ullrich K.K."/>
            <person name="Haas F.B."/>
            <person name="Vanderstraeten L."/>
            <person name="Becker D."/>
            <person name="Lang D."/>
            <person name="Vosolsobe S."/>
            <person name="Rombauts S."/>
            <person name="Wilhelmsson P.K.I."/>
            <person name="Janitza P."/>
            <person name="Kern R."/>
            <person name="Heyl A."/>
            <person name="Rumpler F."/>
            <person name="Villalobos L.I.A.C."/>
            <person name="Clay J.M."/>
            <person name="Skokan R."/>
            <person name="Toyoda A."/>
            <person name="Suzuki Y."/>
            <person name="Kagoshima H."/>
            <person name="Schijlen E."/>
            <person name="Tajeshwar N."/>
            <person name="Catarino B."/>
            <person name="Hetherington A.J."/>
            <person name="Saltykova A."/>
            <person name="Bonnot C."/>
            <person name="Breuninger H."/>
            <person name="Symeonidi A."/>
            <person name="Radhakrishnan G.V."/>
            <person name="Van Nieuwerburgh F."/>
            <person name="Deforce D."/>
            <person name="Chang C."/>
            <person name="Karol K.G."/>
            <person name="Hedrich R."/>
            <person name="Ulvskov P."/>
            <person name="Glockner G."/>
            <person name="Delwiche C.F."/>
            <person name="Petrasek J."/>
            <person name="Van de Peer Y."/>
            <person name="Friml J."/>
            <person name="Beilby M."/>
            <person name="Dolan L."/>
            <person name="Kohara Y."/>
            <person name="Sugano S."/>
            <person name="Fujiyama A."/>
            <person name="Delaux P.-M."/>
            <person name="Quint M."/>
            <person name="TheiBen G."/>
            <person name="Hagemann M."/>
            <person name="Harholt J."/>
            <person name="Dunand C."/>
            <person name="Zachgo S."/>
            <person name="Langdale J."/>
            <person name="Maumus F."/>
            <person name="Straeten D.V.D."/>
            <person name="Gould S.B."/>
            <person name="Rensing S.A."/>
        </authorList>
    </citation>
    <scope>NUCLEOTIDE SEQUENCE [LARGE SCALE GENOMIC DNA]</scope>
    <source>
        <strain evidence="2 3">S276</strain>
    </source>
</reference>
<dbReference type="Proteomes" id="UP000265515">
    <property type="component" value="Unassembled WGS sequence"/>
</dbReference>
<dbReference type="InterPro" id="IPR052559">
    <property type="entry name" value="V-haloperoxidase"/>
</dbReference>
<feature type="chain" id="PRO_5017297882" evidence="1">
    <location>
        <begin position="20"/>
        <end position="289"/>
    </location>
</feature>
<evidence type="ECO:0000256" key="1">
    <source>
        <dbReference type="SAM" id="SignalP"/>
    </source>
</evidence>
<organism evidence="2 3">
    <name type="scientific">Chara braunii</name>
    <name type="common">Braun's stonewort</name>
    <dbReference type="NCBI Taxonomy" id="69332"/>
    <lineage>
        <taxon>Eukaryota</taxon>
        <taxon>Viridiplantae</taxon>
        <taxon>Streptophyta</taxon>
        <taxon>Charophyceae</taxon>
        <taxon>Charales</taxon>
        <taxon>Characeae</taxon>
        <taxon>Chara</taxon>
    </lineage>
</organism>
<evidence type="ECO:0000313" key="2">
    <source>
        <dbReference type="EMBL" id="GBG58945.1"/>
    </source>
</evidence>
<dbReference type="SUPFAM" id="SSF48317">
    <property type="entry name" value="Acid phosphatase/Vanadium-dependent haloperoxidase"/>
    <property type="match status" value="1"/>
</dbReference>
<dbReference type="InterPro" id="IPR036938">
    <property type="entry name" value="PAP2/HPO_sf"/>
</dbReference>
<proteinExistence type="predicted"/>
<keyword evidence="1" id="KW-0732">Signal</keyword>